<organism evidence="1">
    <name type="scientific">freshwater metagenome</name>
    <dbReference type="NCBI Taxonomy" id="449393"/>
    <lineage>
        <taxon>unclassified sequences</taxon>
        <taxon>metagenomes</taxon>
        <taxon>ecological metagenomes</taxon>
    </lineage>
</organism>
<dbReference type="EMBL" id="CAFBLQ010000084">
    <property type="protein sequence ID" value="CAB4873591.1"/>
    <property type="molecule type" value="Genomic_DNA"/>
</dbReference>
<evidence type="ECO:0000313" key="1">
    <source>
        <dbReference type="EMBL" id="CAB4873591.1"/>
    </source>
</evidence>
<name>A0A6J7DSE1_9ZZZZ</name>
<proteinExistence type="predicted"/>
<dbReference type="AlphaFoldDB" id="A0A6J7DSE1"/>
<protein>
    <submittedName>
        <fullName evidence="1">Unannotated protein</fullName>
    </submittedName>
</protein>
<accession>A0A6J7DSE1</accession>
<sequence>MTAQAPLAAVVLDALAGAPDPGLDRAVGAGTAQRLRAELRAIARRWVAAVAPGMAFEATSIAAAIAALSGHRGPVVLVAPDIPRLGSFHADVLREDLAAGIGVVMGPSHDGLPYLAAFAETETQAIELAGAGWDEMTAYALERDVEAAMLRAERRLVSAADARALAHDPLTPAGLAAELRLLREDTDAGRRAPMSPGIG</sequence>
<reference evidence="1" key="1">
    <citation type="submission" date="2020-05" db="EMBL/GenBank/DDBJ databases">
        <authorList>
            <person name="Chiriac C."/>
            <person name="Salcher M."/>
            <person name="Ghai R."/>
            <person name="Kavagutti S V."/>
        </authorList>
    </citation>
    <scope>NUCLEOTIDE SEQUENCE</scope>
</reference>
<gene>
    <name evidence="1" type="ORF">UFOPK3423_00876</name>
</gene>